<evidence type="ECO:0000256" key="6">
    <source>
        <dbReference type="SAM" id="SignalP"/>
    </source>
</evidence>
<accession>A0A067GEH0</accession>
<proteinExistence type="predicted"/>
<dbReference type="EMBL" id="KK784879">
    <property type="protein sequence ID" value="KDO78014.1"/>
    <property type="molecule type" value="Genomic_DNA"/>
</dbReference>
<dbReference type="InterPro" id="IPR011527">
    <property type="entry name" value="ABC1_TM_dom"/>
</dbReference>
<dbReference type="SUPFAM" id="SSF90123">
    <property type="entry name" value="ABC transporter transmembrane region"/>
    <property type="match status" value="1"/>
</dbReference>
<feature type="transmembrane region" description="Helical" evidence="5">
    <location>
        <begin position="365"/>
        <end position="387"/>
    </location>
</feature>
<protein>
    <recommendedName>
        <fullName evidence="7">ABC transmembrane type-1 domain-containing protein</fullName>
    </recommendedName>
</protein>
<dbReference type="AlphaFoldDB" id="A0A067GEH0"/>
<dbReference type="GO" id="GO:0140359">
    <property type="term" value="F:ABC-type transporter activity"/>
    <property type="evidence" value="ECO:0007669"/>
    <property type="project" value="InterPro"/>
</dbReference>
<evidence type="ECO:0000313" key="9">
    <source>
        <dbReference type="Proteomes" id="UP000027120"/>
    </source>
</evidence>
<dbReference type="SUPFAM" id="SSF52540">
    <property type="entry name" value="P-loop containing nucleoside triphosphate hydrolases"/>
    <property type="match status" value="2"/>
</dbReference>
<feature type="chain" id="PRO_5001641886" description="ABC transmembrane type-1 domain-containing protein" evidence="6">
    <location>
        <begin position="21"/>
        <end position="632"/>
    </location>
</feature>
<dbReference type="Pfam" id="PF00664">
    <property type="entry name" value="ABC_membrane"/>
    <property type="match status" value="1"/>
</dbReference>
<dbReference type="GO" id="GO:0042626">
    <property type="term" value="F:ATPase-coupled transmembrane transporter activity"/>
    <property type="evidence" value="ECO:0000318"/>
    <property type="project" value="GO_Central"/>
</dbReference>
<dbReference type="Gene3D" id="3.40.50.300">
    <property type="entry name" value="P-loop containing nucleotide triphosphate hydrolases"/>
    <property type="match status" value="4"/>
</dbReference>
<feature type="domain" description="ABC transmembrane type-1" evidence="7">
    <location>
        <begin position="348"/>
        <end position="400"/>
    </location>
</feature>
<dbReference type="STRING" id="2711.A0A067GEH0"/>
<evidence type="ECO:0000313" key="8">
    <source>
        <dbReference type="EMBL" id="KDO78014.1"/>
    </source>
</evidence>
<gene>
    <name evidence="8" type="ORF">CISIN_1g047286mg</name>
</gene>
<comment type="subcellular location">
    <subcellularLocation>
        <location evidence="1">Membrane</location>
        <topology evidence="1">Multi-pass membrane protein</topology>
    </subcellularLocation>
</comment>
<dbReference type="PANTHER" id="PTHR24222:SF63">
    <property type="entry name" value="ATP BINDING CASSETTE SUBFAMILY B"/>
    <property type="match status" value="1"/>
</dbReference>
<evidence type="ECO:0000256" key="3">
    <source>
        <dbReference type="ARBA" id="ARBA00022989"/>
    </source>
</evidence>
<dbReference type="GO" id="GO:0005524">
    <property type="term" value="F:ATP binding"/>
    <property type="evidence" value="ECO:0007669"/>
    <property type="project" value="InterPro"/>
</dbReference>
<reference evidence="8 9" key="1">
    <citation type="submission" date="2014-04" db="EMBL/GenBank/DDBJ databases">
        <authorList>
            <consortium name="International Citrus Genome Consortium"/>
            <person name="Gmitter F."/>
            <person name="Chen C."/>
            <person name="Farmerie W."/>
            <person name="Harkins T."/>
            <person name="Desany B."/>
            <person name="Mohiuddin M."/>
            <person name="Kodira C."/>
            <person name="Borodovsky M."/>
            <person name="Lomsadze A."/>
            <person name="Burns P."/>
            <person name="Jenkins J."/>
            <person name="Prochnik S."/>
            <person name="Shu S."/>
            <person name="Chapman J."/>
            <person name="Pitluck S."/>
            <person name="Schmutz J."/>
            <person name="Rokhsar D."/>
        </authorList>
    </citation>
    <scope>NUCLEOTIDE SEQUENCE</scope>
</reference>
<dbReference type="Proteomes" id="UP000027120">
    <property type="component" value="Unassembled WGS sequence"/>
</dbReference>
<dbReference type="InterPro" id="IPR036640">
    <property type="entry name" value="ABC1_TM_sf"/>
</dbReference>
<dbReference type="GO" id="GO:0055085">
    <property type="term" value="P:transmembrane transport"/>
    <property type="evidence" value="ECO:0000318"/>
    <property type="project" value="GO_Central"/>
</dbReference>
<organism evidence="8 9">
    <name type="scientific">Citrus sinensis</name>
    <name type="common">Sweet orange</name>
    <name type="synonym">Citrus aurantium var. sinensis</name>
    <dbReference type="NCBI Taxonomy" id="2711"/>
    <lineage>
        <taxon>Eukaryota</taxon>
        <taxon>Viridiplantae</taxon>
        <taxon>Streptophyta</taxon>
        <taxon>Embryophyta</taxon>
        <taxon>Tracheophyta</taxon>
        <taxon>Spermatophyta</taxon>
        <taxon>Magnoliopsida</taxon>
        <taxon>eudicotyledons</taxon>
        <taxon>Gunneridae</taxon>
        <taxon>Pentapetalae</taxon>
        <taxon>rosids</taxon>
        <taxon>malvids</taxon>
        <taxon>Sapindales</taxon>
        <taxon>Rutaceae</taxon>
        <taxon>Aurantioideae</taxon>
        <taxon>Citrus</taxon>
    </lineage>
</organism>
<feature type="transmembrane region" description="Helical" evidence="5">
    <location>
        <begin position="321"/>
        <end position="344"/>
    </location>
</feature>
<evidence type="ECO:0000256" key="1">
    <source>
        <dbReference type="ARBA" id="ARBA00004141"/>
    </source>
</evidence>
<dbReference type="GO" id="GO:0016020">
    <property type="term" value="C:membrane"/>
    <property type="evidence" value="ECO:0000318"/>
    <property type="project" value="GO_Central"/>
</dbReference>
<evidence type="ECO:0000256" key="5">
    <source>
        <dbReference type="SAM" id="Phobius"/>
    </source>
</evidence>
<evidence type="ECO:0000256" key="4">
    <source>
        <dbReference type="ARBA" id="ARBA00023136"/>
    </source>
</evidence>
<dbReference type="PANTHER" id="PTHR24222">
    <property type="entry name" value="ABC TRANSPORTER B FAMILY"/>
    <property type="match status" value="1"/>
</dbReference>
<dbReference type="InterPro" id="IPR039421">
    <property type="entry name" value="Type_1_exporter"/>
</dbReference>
<dbReference type="InterPro" id="IPR027417">
    <property type="entry name" value="P-loop_NTPase"/>
</dbReference>
<keyword evidence="6" id="KW-0732">Signal</keyword>
<evidence type="ECO:0000256" key="2">
    <source>
        <dbReference type="ARBA" id="ARBA00022692"/>
    </source>
</evidence>
<name>A0A067GEH0_CITSI</name>
<keyword evidence="3 5" id="KW-1133">Transmembrane helix</keyword>
<keyword evidence="9" id="KW-1185">Reference proteome</keyword>
<sequence>MAACLPAIVIAGGITATVVAKLSCRGQIAYAEAEMLLSTQLEPLEDMPLGQTSLNVNAFAAGQAAACKMFETIERIPKINPYDNRFLQHVPSGTTVALVGQSGSGKSTVINLVESFRFYAPEAEQEKIGLVSKEPIFLFCDFNEGQYIPYGKQNASDEHIRPAVQLANAEKSIDKLPLGLDTVVATNAVDAQSERIVQAAMVKLVTNQTVVIVANCLITIRNADCIIMVSKGKIVEKGTHDELIEDPEGAYSQLVRLQEGAKEAQDKSLGVKHILRGFPGPIGVYETAERSEDRIEKDPTEIEKRKKVSVTRLAYANRSEVPILLIGSIAAVIVFPIFGLLLSTSINIGAVGARLSTDASAVRSVVGDALGLIIQNIATIAAGLVIAFTAWKLAFITLAVPSLTIAEGYLKKKKNYERLHINAFCFFIGSKLVEHGDATFGEVFKFLSEFGCFWCLESTAVAPNADKAKGSAASIFEILESKPKIDWSSKDGMTPSTVRGDIVFEHTVALVGENGNGKSTVISLAERFHNPEQVIYSWIIIKCTNFIASLPQGSDLNVGERGLQLSGGLKQRIARTRARNYCGCGSPPYHYKNADITSVVKNGVIAEKGRHDALMKITDGTYASLTALHMSS</sequence>
<evidence type="ECO:0000259" key="7">
    <source>
        <dbReference type="Pfam" id="PF00664"/>
    </source>
</evidence>
<keyword evidence="4 5" id="KW-0472">Membrane</keyword>
<feature type="signal peptide" evidence="6">
    <location>
        <begin position="1"/>
        <end position="20"/>
    </location>
</feature>
<dbReference type="Gene3D" id="1.20.1560.10">
    <property type="entry name" value="ABC transporter type 1, transmembrane domain"/>
    <property type="match status" value="4"/>
</dbReference>
<keyword evidence="2 5" id="KW-0812">Transmembrane</keyword>